<accession>A0A067CZG6</accession>
<organism evidence="1 2">
    <name type="scientific">Citrus sinensis</name>
    <name type="common">Sweet orange</name>
    <name type="synonym">Citrus aurantium var. sinensis</name>
    <dbReference type="NCBI Taxonomy" id="2711"/>
    <lineage>
        <taxon>Eukaryota</taxon>
        <taxon>Viridiplantae</taxon>
        <taxon>Streptophyta</taxon>
        <taxon>Embryophyta</taxon>
        <taxon>Tracheophyta</taxon>
        <taxon>Spermatophyta</taxon>
        <taxon>Magnoliopsida</taxon>
        <taxon>eudicotyledons</taxon>
        <taxon>Gunneridae</taxon>
        <taxon>Pentapetalae</taxon>
        <taxon>rosids</taxon>
        <taxon>malvids</taxon>
        <taxon>Sapindales</taxon>
        <taxon>Rutaceae</taxon>
        <taxon>Aurantioideae</taxon>
        <taxon>Citrus</taxon>
    </lineage>
</organism>
<dbReference type="AlphaFoldDB" id="A0A067CZG6"/>
<protein>
    <submittedName>
        <fullName evidence="1">Uncharacterized protein</fullName>
    </submittedName>
</protein>
<evidence type="ECO:0000313" key="1">
    <source>
        <dbReference type="EMBL" id="KDO36104.1"/>
    </source>
</evidence>
<evidence type="ECO:0000313" key="2">
    <source>
        <dbReference type="Proteomes" id="UP000027120"/>
    </source>
</evidence>
<sequence>MSNLVVPPRLVFPHKVIFLQEFLPSRLLRGQLFLRLEEGVSNIVSHYNKLCSQQIDSPGMKAMHHSCHFLLM</sequence>
<proteinExistence type="predicted"/>
<keyword evidence="2" id="KW-1185">Reference proteome</keyword>
<name>A0A067CZG6_CITSI</name>
<gene>
    <name evidence="1" type="ORF">CISIN_1g035157mg</name>
</gene>
<dbReference type="EMBL" id="KK795832">
    <property type="protein sequence ID" value="KDO36104.1"/>
    <property type="molecule type" value="Genomic_DNA"/>
</dbReference>
<reference evidence="1 2" key="1">
    <citation type="submission" date="2014-04" db="EMBL/GenBank/DDBJ databases">
        <authorList>
            <consortium name="International Citrus Genome Consortium"/>
            <person name="Gmitter F."/>
            <person name="Chen C."/>
            <person name="Farmerie W."/>
            <person name="Harkins T."/>
            <person name="Desany B."/>
            <person name="Mohiuddin M."/>
            <person name="Kodira C."/>
            <person name="Borodovsky M."/>
            <person name="Lomsadze A."/>
            <person name="Burns P."/>
            <person name="Jenkins J."/>
            <person name="Prochnik S."/>
            <person name="Shu S."/>
            <person name="Chapman J."/>
            <person name="Pitluck S."/>
            <person name="Schmutz J."/>
            <person name="Rokhsar D."/>
        </authorList>
    </citation>
    <scope>NUCLEOTIDE SEQUENCE</scope>
</reference>
<dbReference type="Proteomes" id="UP000027120">
    <property type="component" value="Unassembled WGS sequence"/>
</dbReference>